<keyword evidence="5" id="KW-1185">Reference proteome</keyword>
<accession>A0ABN2UY13</accession>
<feature type="region of interest" description="Disordered" evidence="1">
    <location>
        <begin position="26"/>
        <end position="82"/>
    </location>
</feature>
<reference evidence="4 5" key="1">
    <citation type="journal article" date="2019" name="Int. J. Syst. Evol. Microbiol.">
        <title>The Global Catalogue of Microorganisms (GCM) 10K type strain sequencing project: providing services to taxonomists for standard genome sequencing and annotation.</title>
        <authorList>
            <consortium name="The Broad Institute Genomics Platform"/>
            <consortium name="The Broad Institute Genome Sequencing Center for Infectious Disease"/>
            <person name="Wu L."/>
            <person name="Ma J."/>
        </authorList>
    </citation>
    <scope>NUCLEOTIDE SEQUENCE [LARGE SCALE GENOMIC DNA]</scope>
    <source>
        <strain evidence="4 5">JCM 13595</strain>
    </source>
</reference>
<keyword evidence="2" id="KW-0472">Membrane</keyword>
<feature type="compositionally biased region" description="Pro residues" evidence="1">
    <location>
        <begin position="227"/>
        <end position="240"/>
    </location>
</feature>
<keyword evidence="2" id="KW-0812">Transmembrane</keyword>
<dbReference type="PROSITE" id="PS51257">
    <property type="entry name" value="PROKAR_LIPOPROTEIN"/>
    <property type="match status" value="1"/>
</dbReference>
<feature type="transmembrane region" description="Helical" evidence="2">
    <location>
        <begin position="360"/>
        <end position="380"/>
    </location>
</feature>
<feature type="compositionally biased region" description="Acidic residues" evidence="1">
    <location>
        <begin position="153"/>
        <end position="178"/>
    </location>
</feature>
<keyword evidence="3" id="KW-0732">Signal</keyword>
<gene>
    <name evidence="4" type="ORF">GCM10009720_28540</name>
</gene>
<dbReference type="Proteomes" id="UP001501461">
    <property type="component" value="Unassembled WGS sequence"/>
</dbReference>
<evidence type="ECO:0000313" key="5">
    <source>
        <dbReference type="Proteomes" id="UP001501461"/>
    </source>
</evidence>
<feature type="compositionally biased region" description="Polar residues" evidence="1">
    <location>
        <begin position="287"/>
        <end position="296"/>
    </location>
</feature>
<keyword evidence="2" id="KW-1133">Transmembrane helix</keyword>
<name>A0ABN2UY13_9MICC</name>
<organism evidence="4 5">
    <name type="scientific">Yaniella flava</name>
    <dbReference type="NCBI Taxonomy" id="287930"/>
    <lineage>
        <taxon>Bacteria</taxon>
        <taxon>Bacillati</taxon>
        <taxon>Actinomycetota</taxon>
        <taxon>Actinomycetes</taxon>
        <taxon>Micrococcales</taxon>
        <taxon>Micrococcaceae</taxon>
        <taxon>Yaniella</taxon>
    </lineage>
</organism>
<feature type="region of interest" description="Disordered" evidence="1">
    <location>
        <begin position="138"/>
        <end position="320"/>
    </location>
</feature>
<dbReference type="RefSeq" id="WP_343959961.1">
    <property type="nucleotide sequence ID" value="NZ_BAAAMN010000067.1"/>
</dbReference>
<evidence type="ECO:0000313" key="4">
    <source>
        <dbReference type="EMBL" id="GAA2045945.1"/>
    </source>
</evidence>
<feature type="signal peptide" evidence="3">
    <location>
        <begin position="1"/>
        <end position="26"/>
    </location>
</feature>
<evidence type="ECO:0000256" key="2">
    <source>
        <dbReference type="SAM" id="Phobius"/>
    </source>
</evidence>
<feature type="chain" id="PRO_5045822666" evidence="3">
    <location>
        <begin position="27"/>
        <end position="387"/>
    </location>
</feature>
<comment type="caution">
    <text evidence="4">The sequence shown here is derived from an EMBL/GenBank/DDBJ whole genome shotgun (WGS) entry which is preliminary data.</text>
</comment>
<proteinExistence type="predicted"/>
<evidence type="ECO:0000256" key="3">
    <source>
        <dbReference type="SAM" id="SignalP"/>
    </source>
</evidence>
<evidence type="ECO:0000256" key="1">
    <source>
        <dbReference type="SAM" id="MobiDB-lite"/>
    </source>
</evidence>
<dbReference type="EMBL" id="BAAAMN010000067">
    <property type="protein sequence ID" value="GAA2045945.1"/>
    <property type="molecule type" value="Genomic_DNA"/>
</dbReference>
<feature type="compositionally biased region" description="Acidic residues" evidence="1">
    <location>
        <begin position="197"/>
        <end position="212"/>
    </location>
</feature>
<sequence>MKLATRIGALTTAGLMACGSLGAAHADVVEPEPSETAESPESGVDEPTLEAPTEASTEESPDPPPEPTPGASDTPEPTREMECSLIETVDGLVTIEVSDASPGDVVHVGNTAETVNSSSEIQIAYQLGEPLVLKLQQGDEETPALQCEITVNADDEDEVDEESPDEDEENEEDEEPSDEPTGGATDTPEPSPTDPTTTEEPEPSPTETEDPEVPAPSPTTPDETWPEPAPSQPVAPPNTQPAPTSTPDGNDAAPSPPPTPPTDASSGPVERDIRPFTSNPRRLLSQLWGTDSNNGSRLIMPGPRDADETPALETLPPVSEDELNAIKAERASPDRNATGSPQDAALDADVDERLSGTGSWWLLTGIAGLVCLSAGIWWIVARRKPEH</sequence>
<protein>
    <submittedName>
        <fullName evidence="4">Uncharacterized protein</fullName>
    </submittedName>
</protein>